<accession>A0ABP6LSR5</accession>
<comment type="caution">
    <text evidence="1">The sequence shown here is derived from an EMBL/GenBank/DDBJ whole genome shotgun (WGS) entry which is preliminary data.</text>
</comment>
<reference evidence="2" key="1">
    <citation type="journal article" date="2019" name="Int. J. Syst. Evol. Microbiol.">
        <title>The Global Catalogue of Microorganisms (GCM) 10K type strain sequencing project: providing services to taxonomists for standard genome sequencing and annotation.</title>
        <authorList>
            <consortium name="The Broad Institute Genomics Platform"/>
            <consortium name="The Broad Institute Genome Sequencing Center for Infectious Disease"/>
            <person name="Wu L."/>
            <person name="Ma J."/>
        </authorList>
    </citation>
    <scope>NUCLEOTIDE SEQUENCE [LARGE SCALE GENOMIC DNA]</scope>
    <source>
        <strain evidence="2">JCM 14309</strain>
    </source>
</reference>
<dbReference type="EMBL" id="BAAAVT010000006">
    <property type="protein sequence ID" value="GAA3059062.1"/>
    <property type="molecule type" value="Genomic_DNA"/>
</dbReference>
<name>A0ABP6LSR5_9MICC</name>
<protein>
    <recommendedName>
        <fullName evidence="3">DUF3027 domain-containing protein</fullName>
    </recommendedName>
</protein>
<organism evidence="1 2">
    <name type="scientific">Nesterenkonia aethiopica</name>
    <dbReference type="NCBI Taxonomy" id="269144"/>
    <lineage>
        <taxon>Bacteria</taxon>
        <taxon>Bacillati</taxon>
        <taxon>Actinomycetota</taxon>
        <taxon>Actinomycetes</taxon>
        <taxon>Micrococcales</taxon>
        <taxon>Micrococcaceae</taxon>
        <taxon>Nesterenkonia</taxon>
    </lineage>
</organism>
<keyword evidence="2" id="KW-1185">Reference proteome</keyword>
<evidence type="ECO:0008006" key="3">
    <source>
        <dbReference type="Google" id="ProtNLM"/>
    </source>
</evidence>
<evidence type="ECO:0000313" key="1">
    <source>
        <dbReference type="EMBL" id="GAA3059062.1"/>
    </source>
</evidence>
<gene>
    <name evidence="1" type="ORF">GCM10010529_10960</name>
</gene>
<dbReference type="RefSeq" id="WP_070160840.1">
    <property type="nucleotide sequence ID" value="NZ_BAAAVT010000006.1"/>
</dbReference>
<sequence length="118" mass="12912">MPKKDAVLSEAVDLAREALREIAPDEQVGEHLSVTAEEDRLHTHRFAADRPGYHGWQWYVTVARAPRAKKVTVCELGLLPGDDALLAPAWVPWAERMDEQEKKELAAAEAAAAESAGG</sequence>
<dbReference type="Proteomes" id="UP001500236">
    <property type="component" value="Unassembled WGS sequence"/>
</dbReference>
<dbReference type="InterPro" id="IPR021391">
    <property type="entry name" value="DUF3027"/>
</dbReference>
<proteinExistence type="predicted"/>
<dbReference type="Pfam" id="PF11228">
    <property type="entry name" value="DUF3027"/>
    <property type="match status" value="1"/>
</dbReference>
<evidence type="ECO:0000313" key="2">
    <source>
        <dbReference type="Proteomes" id="UP001500236"/>
    </source>
</evidence>